<dbReference type="InterPro" id="IPR000914">
    <property type="entry name" value="SBP_5_dom"/>
</dbReference>
<dbReference type="Proteomes" id="UP000831327">
    <property type="component" value="Chromosome"/>
</dbReference>
<protein>
    <submittedName>
        <fullName evidence="7">Binding-protein-dependent transporter</fullName>
    </submittedName>
</protein>
<sequence>MTQWRWMLGGAVAAMLGAQAAVAQAPQPRVFRMATSVDAATLDPHATNALFTFLVVHQVYEGLTWRGDDLKVHAGLATRWEQVEPTRWRFHLRDGVRFAGGEAFEADDVVFSIQRALALTSNYGIFVDTVVSAEARDRLTVDIVTRVPDPVVPDKMTRIMIMDRGWSEANRATVPQNFAQREETYTVRNANGTGPFVIRSREVDQRTVMVRNPAWWGASTATGNVTEYHHVTLTSDATRIAALLSGEVDMVHVVPVQDVARIQRNPRLRVLEGQENRTVWLGMRQDVDELAGSDVRGRNPFRDLRVRQAVAHALDLDALRRTTLRGQGVPTGSMWTQYVNGWSQDADRRTPYDPDRARALLTEAGYPNGFSVPFDCPVGTYDEACQAVAGMLARVGIRATLTIHPNAVFSQRVRRQEPMFYGLSWGVPTFDASYTLRAIMASRSVGGAATWNAGGWSNAEFDALLPRIDAEQDPEARRGLIRQAHALHNAQLGHIPMYHMMIPWAHRTGVTVAHRADNQVQVREIRVD</sequence>
<reference evidence="7 8" key="1">
    <citation type="journal article" date="2016" name="Microbes Environ.">
        <title>Phylogenetically diverse aerobic anoxygenic phototrophic bacteria isolated from epilithic biofilms in Tama river, Japan.</title>
        <authorList>
            <person name="Hirose S."/>
            <person name="Matsuura K."/>
            <person name="Haruta S."/>
        </authorList>
    </citation>
    <scope>NUCLEOTIDE SEQUENCE [LARGE SCALE GENOMIC DNA]</scope>
    <source>
        <strain evidence="7 8">S08</strain>
    </source>
</reference>
<accession>A0ABN6P625</accession>
<dbReference type="PIRSF" id="PIRSF002741">
    <property type="entry name" value="MppA"/>
    <property type="match status" value="1"/>
</dbReference>
<dbReference type="RefSeq" id="WP_244406944.1">
    <property type="nucleotide sequence ID" value="NZ_AP025637.1"/>
</dbReference>
<gene>
    <name evidence="7" type="ORF">Rmf_26840</name>
</gene>
<proteinExistence type="inferred from homology"/>
<feature type="signal peptide" evidence="5">
    <location>
        <begin position="1"/>
        <end position="23"/>
    </location>
</feature>
<keyword evidence="3" id="KW-0813">Transport</keyword>
<dbReference type="Pfam" id="PF00496">
    <property type="entry name" value="SBP_bac_5"/>
    <property type="match status" value="1"/>
</dbReference>
<evidence type="ECO:0000256" key="1">
    <source>
        <dbReference type="ARBA" id="ARBA00004418"/>
    </source>
</evidence>
<dbReference type="SUPFAM" id="SSF53850">
    <property type="entry name" value="Periplasmic binding protein-like II"/>
    <property type="match status" value="1"/>
</dbReference>
<evidence type="ECO:0000313" key="7">
    <source>
        <dbReference type="EMBL" id="BDG72755.1"/>
    </source>
</evidence>
<dbReference type="Gene3D" id="3.10.105.10">
    <property type="entry name" value="Dipeptide-binding Protein, Domain 3"/>
    <property type="match status" value="1"/>
</dbReference>
<evidence type="ECO:0000256" key="5">
    <source>
        <dbReference type="SAM" id="SignalP"/>
    </source>
</evidence>
<organism evidence="7 8">
    <name type="scientific">Roseomonas fluvialis</name>
    <dbReference type="NCBI Taxonomy" id="1750527"/>
    <lineage>
        <taxon>Bacteria</taxon>
        <taxon>Pseudomonadati</taxon>
        <taxon>Pseudomonadota</taxon>
        <taxon>Alphaproteobacteria</taxon>
        <taxon>Acetobacterales</taxon>
        <taxon>Roseomonadaceae</taxon>
        <taxon>Roseomonas</taxon>
    </lineage>
</organism>
<evidence type="ECO:0000313" key="8">
    <source>
        <dbReference type="Proteomes" id="UP000831327"/>
    </source>
</evidence>
<name>A0ABN6P625_9PROT</name>
<dbReference type="EMBL" id="AP025637">
    <property type="protein sequence ID" value="BDG72755.1"/>
    <property type="molecule type" value="Genomic_DNA"/>
</dbReference>
<keyword evidence="4 5" id="KW-0732">Signal</keyword>
<dbReference type="InterPro" id="IPR039424">
    <property type="entry name" value="SBP_5"/>
</dbReference>
<dbReference type="PANTHER" id="PTHR30290:SF9">
    <property type="entry name" value="OLIGOPEPTIDE-BINDING PROTEIN APPA"/>
    <property type="match status" value="1"/>
</dbReference>
<feature type="domain" description="Solute-binding protein family 5" evidence="6">
    <location>
        <begin position="71"/>
        <end position="442"/>
    </location>
</feature>
<feature type="chain" id="PRO_5046297881" evidence="5">
    <location>
        <begin position="24"/>
        <end position="528"/>
    </location>
</feature>
<comment type="subcellular location">
    <subcellularLocation>
        <location evidence="1">Periplasm</location>
    </subcellularLocation>
</comment>
<keyword evidence="8" id="KW-1185">Reference proteome</keyword>
<comment type="similarity">
    <text evidence="2">Belongs to the bacterial solute-binding protein 5 family.</text>
</comment>
<evidence type="ECO:0000256" key="3">
    <source>
        <dbReference type="ARBA" id="ARBA00022448"/>
    </source>
</evidence>
<evidence type="ECO:0000259" key="6">
    <source>
        <dbReference type="Pfam" id="PF00496"/>
    </source>
</evidence>
<evidence type="ECO:0000256" key="2">
    <source>
        <dbReference type="ARBA" id="ARBA00005695"/>
    </source>
</evidence>
<dbReference type="InterPro" id="IPR030678">
    <property type="entry name" value="Peptide/Ni-bd"/>
</dbReference>
<dbReference type="CDD" id="cd08498">
    <property type="entry name" value="PBP2_NikA_DppA_OppA_like_2"/>
    <property type="match status" value="1"/>
</dbReference>
<dbReference type="PANTHER" id="PTHR30290">
    <property type="entry name" value="PERIPLASMIC BINDING COMPONENT OF ABC TRANSPORTER"/>
    <property type="match status" value="1"/>
</dbReference>
<dbReference type="Gene3D" id="3.40.190.10">
    <property type="entry name" value="Periplasmic binding protein-like II"/>
    <property type="match status" value="1"/>
</dbReference>
<evidence type="ECO:0000256" key="4">
    <source>
        <dbReference type="ARBA" id="ARBA00022729"/>
    </source>
</evidence>